<protein>
    <recommendedName>
        <fullName evidence="1">N-acetyltransferase domain-containing protein</fullName>
    </recommendedName>
</protein>
<dbReference type="Gene3D" id="3.40.630.30">
    <property type="match status" value="1"/>
</dbReference>
<gene>
    <name evidence="2" type="ORF">D6C90_03728</name>
</gene>
<dbReference type="InterPro" id="IPR000182">
    <property type="entry name" value="GNAT_dom"/>
</dbReference>
<evidence type="ECO:0000259" key="1">
    <source>
        <dbReference type="Pfam" id="PF00583"/>
    </source>
</evidence>
<name>A0A4S9VA15_AURPU</name>
<dbReference type="EMBL" id="QZBN01000266">
    <property type="protein sequence ID" value="THZ48569.1"/>
    <property type="molecule type" value="Genomic_DNA"/>
</dbReference>
<reference evidence="2 3" key="1">
    <citation type="submission" date="2018-10" db="EMBL/GenBank/DDBJ databases">
        <title>Fifty Aureobasidium pullulans genomes reveal a recombining polyextremotolerant generalist.</title>
        <authorList>
            <person name="Gostincar C."/>
            <person name="Turk M."/>
            <person name="Zajc J."/>
            <person name="Gunde-Cimerman N."/>
        </authorList>
    </citation>
    <scope>NUCLEOTIDE SEQUENCE [LARGE SCALE GENOMIC DNA]</scope>
    <source>
        <strain evidence="2 3">EXF-3844</strain>
    </source>
</reference>
<dbReference type="CDD" id="cd04301">
    <property type="entry name" value="NAT_SF"/>
    <property type="match status" value="1"/>
</dbReference>
<sequence>MPACHKSRSAFPPIWESPPTKHFVNTMIDYTKHEGAAITEDMIDDIAVSFSENYGVWGPAVKPEKQGRRVRASPARLRADCLPSSPARNFLVQAKDKHHLVGHVIATRWTFENLSICWITQLCVNMRYRHQGLATKLLIKLSEDNDDSAVGILSSHPFAIAAVLRALGKRLRQTNECVGNSQIKTIMASCPVDYVRTARLRGSAFESNVDDGTISCADTKFFVDHAEPHAALDALRDKGIKWPLGRLPEGHEFLAFVERP</sequence>
<accession>A0A4S9VA15</accession>
<evidence type="ECO:0000313" key="2">
    <source>
        <dbReference type="EMBL" id="THZ48569.1"/>
    </source>
</evidence>
<feature type="domain" description="N-acetyltransferase" evidence="1">
    <location>
        <begin position="85"/>
        <end position="141"/>
    </location>
</feature>
<evidence type="ECO:0000313" key="3">
    <source>
        <dbReference type="Proteomes" id="UP000310121"/>
    </source>
</evidence>
<dbReference type="AlphaFoldDB" id="A0A4S9VA15"/>
<dbReference type="InterPro" id="IPR016181">
    <property type="entry name" value="Acyl_CoA_acyltransferase"/>
</dbReference>
<dbReference type="GO" id="GO:0016747">
    <property type="term" value="F:acyltransferase activity, transferring groups other than amino-acyl groups"/>
    <property type="evidence" value="ECO:0007669"/>
    <property type="project" value="InterPro"/>
</dbReference>
<dbReference type="Proteomes" id="UP000310121">
    <property type="component" value="Unassembled WGS sequence"/>
</dbReference>
<organism evidence="2 3">
    <name type="scientific">Aureobasidium pullulans</name>
    <name type="common">Black yeast</name>
    <name type="synonym">Pullularia pullulans</name>
    <dbReference type="NCBI Taxonomy" id="5580"/>
    <lineage>
        <taxon>Eukaryota</taxon>
        <taxon>Fungi</taxon>
        <taxon>Dikarya</taxon>
        <taxon>Ascomycota</taxon>
        <taxon>Pezizomycotina</taxon>
        <taxon>Dothideomycetes</taxon>
        <taxon>Dothideomycetidae</taxon>
        <taxon>Dothideales</taxon>
        <taxon>Saccotheciaceae</taxon>
        <taxon>Aureobasidium</taxon>
    </lineage>
</organism>
<dbReference type="Pfam" id="PF00583">
    <property type="entry name" value="Acetyltransf_1"/>
    <property type="match status" value="1"/>
</dbReference>
<comment type="caution">
    <text evidence="2">The sequence shown here is derived from an EMBL/GenBank/DDBJ whole genome shotgun (WGS) entry which is preliminary data.</text>
</comment>
<proteinExistence type="predicted"/>
<dbReference type="SUPFAM" id="SSF55729">
    <property type="entry name" value="Acyl-CoA N-acyltransferases (Nat)"/>
    <property type="match status" value="1"/>
</dbReference>